<reference evidence="5 6" key="1">
    <citation type="submission" date="2024-09" db="EMBL/GenBank/DDBJ databases">
        <title>Chromosome-scale assembly of Riccia fluitans.</title>
        <authorList>
            <person name="Paukszto L."/>
            <person name="Sawicki J."/>
            <person name="Karawczyk K."/>
            <person name="Piernik-Szablinska J."/>
            <person name="Szczecinska M."/>
            <person name="Mazdziarz M."/>
        </authorList>
    </citation>
    <scope>NUCLEOTIDE SEQUENCE [LARGE SCALE GENOMIC DNA]</scope>
    <source>
        <strain evidence="5">Rf_01</strain>
        <tissue evidence="5">Aerial parts of the thallus</tissue>
    </source>
</reference>
<dbReference type="Pfam" id="PF14931">
    <property type="entry name" value="IFT20"/>
    <property type="match status" value="1"/>
</dbReference>
<keyword evidence="6" id="KW-1185">Reference proteome</keyword>
<evidence type="ECO:0000256" key="4">
    <source>
        <dbReference type="SAM" id="Coils"/>
    </source>
</evidence>
<dbReference type="GO" id="GO:0005929">
    <property type="term" value="C:cilium"/>
    <property type="evidence" value="ECO:0007669"/>
    <property type="project" value="UniProtKB-SubCell"/>
</dbReference>
<protein>
    <recommendedName>
        <fullName evidence="7">Intraflagellar transport 20</fullName>
    </recommendedName>
</protein>
<dbReference type="EMBL" id="JBHFFA010000004">
    <property type="protein sequence ID" value="KAL2631410.1"/>
    <property type="molecule type" value="Genomic_DNA"/>
</dbReference>
<evidence type="ECO:0000313" key="6">
    <source>
        <dbReference type="Proteomes" id="UP001605036"/>
    </source>
</evidence>
<accession>A0ABD1YL87</accession>
<evidence type="ECO:0000256" key="1">
    <source>
        <dbReference type="ARBA" id="ARBA00004138"/>
    </source>
</evidence>
<comment type="subcellular location">
    <subcellularLocation>
        <location evidence="1">Cell projection</location>
        <location evidence="1">Cilium</location>
    </subcellularLocation>
</comment>
<dbReference type="Proteomes" id="UP001605036">
    <property type="component" value="Unassembled WGS sequence"/>
</dbReference>
<gene>
    <name evidence="5" type="ORF">R1flu_016096</name>
</gene>
<dbReference type="InterPro" id="IPR028172">
    <property type="entry name" value="FT20"/>
</dbReference>
<comment type="caution">
    <text evidence="5">The sequence shown here is derived from an EMBL/GenBank/DDBJ whole genome shotgun (WGS) entry which is preliminary data.</text>
</comment>
<proteinExistence type="predicted"/>
<keyword evidence="2 4" id="KW-0175">Coiled coil</keyword>
<dbReference type="PANTHER" id="PTHR31978">
    <property type="entry name" value="INTRAFLAGELLAR TRANSPORT PROTEIN 20 HOMOLOG"/>
    <property type="match status" value="1"/>
</dbReference>
<dbReference type="AlphaFoldDB" id="A0ABD1YL87"/>
<evidence type="ECO:0000256" key="2">
    <source>
        <dbReference type="ARBA" id="ARBA00023054"/>
    </source>
</evidence>
<dbReference type="PANTHER" id="PTHR31978:SF1">
    <property type="entry name" value="INTRAFLAGELLAR TRANSPORT PROTEIN 20 HOMOLOG"/>
    <property type="match status" value="1"/>
</dbReference>
<keyword evidence="3" id="KW-0966">Cell projection</keyword>
<organism evidence="5 6">
    <name type="scientific">Riccia fluitans</name>
    <dbReference type="NCBI Taxonomy" id="41844"/>
    <lineage>
        <taxon>Eukaryota</taxon>
        <taxon>Viridiplantae</taxon>
        <taxon>Streptophyta</taxon>
        <taxon>Embryophyta</taxon>
        <taxon>Marchantiophyta</taxon>
        <taxon>Marchantiopsida</taxon>
        <taxon>Marchantiidae</taxon>
        <taxon>Marchantiales</taxon>
        <taxon>Ricciaceae</taxon>
        <taxon>Riccia</taxon>
    </lineage>
</organism>
<name>A0ABD1YL87_9MARC</name>
<sequence>MEASGLGGNAQGVQPSVQVLFDDSFRLRVLHPDLHANSRAVETTCKNFRSKLQQFHNLVKNLLAHMDEQTQRIETAKLQAIGTRNMVSIEVETRSEKLRDQKNVIANKQEQLERLNAELKSLVMVKQEQEVLIAHLSDSSLPGL</sequence>
<feature type="coiled-coil region" evidence="4">
    <location>
        <begin position="59"/>
        <end position="132"/>
    </location>
</feature>
<evidence type="ECO:0000256" key="3">
    <source>
        <dbReference type="ARBA" id="ARBA00023273"/>
    </source>
</evidence>
<evidence type="ECO:0000313" key="5">
    <source>
        <dbReference type="EMBL" id="KAL2631410.1"/>
    </source>
</evidence>
<evidence type="ECO:0008006" key="7">
    <source>
        <dbReference type="Google" id="ProtNLM"/>
    </source>
</evidence>